<keyword evidence="2" id="KW-0964">Secreted</keyword>
<evidence type="ECO:0000256" key="3">
    <source>
        <dbReference type="SAM" id="MobiDB-lite"/>
    </source>
</evidence>
<dbReference type="CDD" id="cd00081">
    <property type="entry name" value="Hint"/>
    <property type="match status" value="1"/>
</dbReference>
<dbReference type="GeneID" id="78122989"/>
<organism evidence="6 7">
    <name type="scientific">Lentibacter algarum</name>
    <dbReference type="NCBI Taxonomy" id="576131"/>
    <lineage>
        <taxon>Bacteria</taxon>
        <taxon>Pseudomonadati</taxon>
        <taxon>Pseudomonadota</taxon>
        <taxon>Alphaproteobacteria</taxon>
        <taxon>Rhodobacterales</taxon>
        <taxon>Roseobacteraceae</taxon>
        <taxon>Lentibacter</taxon>
    </lineage>
</organism>
<dbReference type="Gene3D" id="2.150.10.10">
    <property type="entry name" value="Serralysin-like metalloprotease, C-terminal"/>
    <property type="match status" value="6"/>
</dbReference>
<name>A0A1H3H4X6_9RHOB</name>
<dbReference type="SUPFAM" id="SSF51120">
    <property type="entry name" value="beta-Roll"/>
    <property type="match status" value="4"/>
</dbReference>
<dbReference type="Pfam" id="PF04862">
    <property type="entry name" value="DUF642"/>
    <property type="match status" value="1"/>
</dbReference>
<dbReference type="InterPro" id="IPR018511">
    <property type="entry name" value="Hemolysin-typ_Ca-bd_CS"/>
</dbReference>
<feature type="region of interest" description="Disordered" evidence="3">
    <location>
        <begin position="168"/>
        <end position="211"/>
    </location>
</feature>
<dbReference type="SUPFAM" id="SSF49785">
    <property type="entry name" value="Galactose-binding domain-like"/>
    <property type="match status" value="1"/>
</dbReference>
<dbReference type="InterPro" id="IPR050557">
    <property type="entry name" value="RTX_toxin/Mannuronan_C5-epim"/>
</dbReference>
<dbReference type="RefSeq" id="WP_089887083.1">
    <property type="nucleotide sequence ID" value="NZ_CANMFH010000012.1"/>
</dbReference>
<evidence type="ECO:0000313" key="6">
    <source>
        <dbReference type="EMBL" id="SDY09814.1"/>
    </source>
</evidence>
<dbReference type="InterPro" id="IPR011049">
    <property type="entry name" value="Serralysin-like_metalloprot_C"/>
</dbReference>
<dbReference type="PROSITE" id="PS00330">
    <property type="entry name" value="HEMOLYSIN_CALCIUM"/>
    <property type="match status" value="7"/>
</dbReference>
<proteinExistence type="predicted"/>
<dbReference type="InterPro" id="IPR028992">
    <property type="entry name" value="Hedgehog/Intein_dom"/>
</dbReference>
<dbReference type="InterPro" id="IPR036844">
    <property type="entry name" value="Hint_dom_sf"/>
</dbReference>
<dbReference type="InterPro" id="IPR001343">
    <property type="entry name" value="Hemolysn_Ca-bd"/>
</dbReference>
<dbReference type="PANTHER" id="PTHR38340">
    <property type="entry name" value="S-LAYER PROTEIN"/>
    <property type="match status" value="1"/>
</dbReference>
<gene>
    <name evidence="6" type="ORF">SAMN05444486_101180</name>
</gene>
<dbReference type="OrthoDB" id="6305173at2"/>
<reference evidence="6 7" key="1">
    <citation type="submission" date="2016-10" db="EMBL/GenBank/DDBJ databases">
        <authorList>
            <person name="de Groot N.N."/>
        </authorList>
    </citation>
    <scope>NUCLEOTIDE SEQUENCE [LARGE SCALE GENOMIC DNA]</scope>
    <source>
        <strain evidence="6 7">DSM 24677</strain>
    </source>
</reference>
<dbReference type="Proteomes" id="UP000199026">
    <property type="component" value="Unassembled WGS sequence"/>
</dbReference>
<feature type="domain" description="Hedgehog/Intein (Hint)" evidence="5">
    <location>
        <begin position="1139"/>
        <end position="1277"/>
    </location>
</feature>
<feature type="region of interest" description="Disordered" evidence="3">
    <location>
        <begin position="1097"/>
        <end position="1116"/>
    </location>
</feature>
<dbReference type="PRINTS" id="PR00313">
    <property type="entry name" value="CABNDNGRPT"/>
</dbReference>
<dbReference type="SUPFAM" id="SSF51294">
    <property type="entry name" value="Hedgehog/intein (Hint) domain"/>
    <property type="match status" value="1"/>
</dbReference>
<evidence type="ECO:0000259" key="4">
    <source>
        <dbReference type="Pfam" id="PF04862"/>
    </source>
</evidence>
<protein>
    <submittedName>
        <fullName evidence="6">Ca2+-binding protein, RTX toxin-related</fullName>
    </submittedName>
</protein>
<dbReference type="STRING" id="576131.SAMN05444486_101180"/>
<dbReference type="GO" id="GO:0005509">
    <property type="term" value="F:calcium ion binding"/>
    <property type="evidence" value="ECO:0007669"/>
    <property type="project" value="InterPro"/>
</dbReference>
<dbReference type="GO" id="GO:0005576">
    <property type="term" value="C:extracellular region"/>
    <property type="evidence" value="ECO:0007669"/>
    <property type="project" value="UniProtKB-SubCell"/>
</dbReference>
<sequence>MAIVFAAEVVATFDNLAGGNWQRLFDFNNGPGIDSIWLGQTFNTNTIGFVIEQNGTAYSLEVPGAIDEGVETTWNVSVDDTGTLTIVKNGVEIGSQNFGIAAIPNDVLHTNNLIGDSPFPADAPLIGSVSSIDVETTLTHGFDIDFTDSANTVGTYDGSDRAEVLDASGTTTGQDLSGDGGNDSIYGGSGDDTLSGGEQSDLVIGGAGSDQIDGGAGADTLHGDNFLADPVTVTNADFSAWEAGWTTTGTGTFAYSANGNPAMAFNASNQGTGGTASQTITTQPGGQYELLFNAFEHDNSGGSANHTVQVDVLDANGTVIATLTQVITDESYQGLTLGFTAPGDSVTLVFSNPSSTTTTDSDLMIDNVVITPVTPTGGGDDTLTGGAGNDALYGGVGNDTLYGGDGDDLIDGGDGDDMIDAGLGIDIDTIFGGAGNDTINSGDGIDWVYGGDGDDSIDAANGFDRVFGGAGNDTIDGGATSDTIYGGAGNDSILGGGGSKSYDLIFGEDGADTIEGGAGDDVIHGDNVATSITNGDFENALTGWTAVSPETGPEDVYLGNGSTNIVFEMDAVSGQTTVLEQNFIVTEMGSTTVSFDSMVRSTGTVGTDGFTAEILDDTGAVLEAATILPTSNTTWETYSLGVVLPTAGTYTLRFTEVGNDNSEGALLDNIAFNNGSGDDIIDGEDGNDLIFGGADDDLILGGAGNDTIDGGLGRDTITGGDGDDLMTGGSDGYDIFYIDGNDGDDTIHSAGYSNWLVFENVGATDGVTVAHADFGLTGSYAFSGVGGTATGTFDNIFSIQGTENDDVFDATAVTLNSTRANFVSNGGDDQFLFGDNGNFDVYLASGDNTITSTGAKVEVFAIESGWATETWTGTDVGNNTITTGAADDYFEFWGADATWTGSATVSAGAGHDFFITDNMTGDFTWVLEDGFGNDGFEQAQDTSRMFVDASQVTVGVTVSYYDENWSVLDDGSGLNELWSRNATEFRLTDEADTFDGTGSTRADIVDAGGGNDTLLGGDGDDQLTGGAGDDIFVYTSGDGLDTITDFNAGNTGTLNDEDSGNNDFIDLSGYYDHISELYADQADDGILNQSNTTDTRGNAVDYSNNTQFDTDSTPNNEGVVFTGATGDETFFTVENTGVVCFSKGTLILTPRGEIPIETLAEGDLVVTRDNGPQPIVWIGARHVTAQELDVNAKLLPIYIDTKVSGGTAPLVLSPQHGLLLNVEGEETLVRAIHLARMDGGKARVMRGCRSVTYMHMMFEAHQIVFAAGAPTESFFPGPNAFGALSVAARREISALFPTLDPTCATENYGPHVRDIASWKQLPDHLSALSPRL</sequence>
<dbReference type="InterPro" id="IPR006946">
    <property type="entry name" value="DGR2-like_dom"/>
</dbReference>
<dbReference type="Pfam" id="PF13403">
    <property type="entry name" value="Hint_2"/>
    <property type="match status" value="1"/>
</dbReference>
<accession>A0A1H3H4X6</accession>
<evidence type="ECO:0000313" key="7">
    <source>
        <dbReference type="Proteomes" id="UP000199026"/>
    </source>
</evidence>
<dbReference type="Pfam" id="PF00353">
    <property type="entry name" value="HemolysinCabind"/>
    <property type="match status" value="7"/>
</dbReference>
<keyword evidence="7" id="KW-1185">Reference proteome</keyword>
<comment type="subcellular location">
    <subcellularLocation>
        <location evidence="1">Secreted</location>
    </subcellularLocation>
</comment>
<dbReference type="Gene3D" id="2.170.16.10">
    <property type="entry name" value="Hedgehog/Intein (Hint) domain"/>
    <property type="match status" value="1"/>
</dbReference>
<dbReference type="EMBL" id="FNPR01000001">
    <property type="protein sequence ID" value="SDY09814.1"/>
    <property type="molecule type" value="Genomic_DNA"/>
</dbReference>
<evidence type="ECO:0000256" key="2">
    <source>
        <dbReference type="ARBA" id="ARBA00022525"/>
    </source>
</evidence>
<dbReference type="PANTHER" id="PTHR38340:SF1">
    <property type="entry name" value="S-LAYER PROTEIN"/>
    <property type="match status" value="1"/>
</dbReference>
<dbReference type="InterPro" id="IPR008979">
    <property type="entry name" value="Galactose-bd-like_sf"/>
</dbReference>
<evidence type="ECO:0000256" key="1">
    <source>
        <dbReference type="ARBA" id="ARBA00004613"/>
    </source>
</evidence>
<evidence type="ECO:0000259" key="5">
    <source>
        <dbReference type="Pfam" id="PF13403"/>
    </source>
</evidence>
<feature type="domain" description="DUF642" evidence="4">
    <location>
        <begin position="245"/>
        <end position="370"/>
    </location>
</feature>